<comment type="caution">
    <text evidence="1">The sequence shown here is derived from an EMBL/GenBank/DDBJ whole genome shotgun (WGS) entry which is preliminary data.</text>
</comment>
<keyword evidence="2" id="KW-1185">Reference proteome</keyword>
<dbReference type="EC" id="3.2.1.51" evidence="1"/>
<keyword evidence="1" id="KW-0326">Glycosidase</keyword>
<reference evidence="1" key="1">
    <citation type="submission" date="2023-07" db="EMBL/GenBank/DDBJ databases">
        <title>Sorghum-associated microbial communities from plants grown in Nebraska, USA.</title>
        <authorList>
            <person name="Schachtman D."/>
        </authorList>
    </citation>
    <scope>NUCLEOTIDE SEQUENCE</scope>
    <source>
        <strain evidence="1">2697</strain>
    </source>
</reference>
<protein>
    <submittedName>
        <fullName evidence="1">Alpha-L-fucosidase 2</fullName>
        <ecNumber evidence="1">3.2.1.51</ecNumber>
    </submittedName>
</protein>
<name>A0ACC6KQF5_9SPHI</name>
<organism evidence="1 2">
    <name type="scientific">Pedobacter africanus</name>
    <dbReference type="NCBI Taxonomy" id="151894"/>
    <lineage>
        <taxon>Bacteria</taxon>
        <taxon>Pseudomonadati</taxon>
        <taxon>Bacteroidota</taxon>
        <taxon>Sphingobacteriia</taxon>
        <taxon>Sphingobacteriales</taxon>
        <taxon>Sphingobacteriaceae</taxon>
        <taxon>Pedobacter</taxon>
    </lineage>
</organism>
<accession>A0ACC6KQF5</accession>
<dbReference type="Proteomes" id="UP001246858">
    <property type="component" value="Unassembled WGS sequence"/>
</dbReference>
<gene>
    <name evidence="1" type="ORF">J2X78_000137</name>
</gene>
<evidence type="ECO:0000313" key="2">
    <source>
        <dbReference type="Proteomes" id="UP001246858"/>
    </source>
</evidence>
<sequence length="868" mass="96249">MTRTKLLSFLLICTAGSISAQQKQDNALKLWYSQPAKIWEEALPLGNGKTGTMVFGRVNRERFQLNDGTLWSGAPEAGNNPKGPAALPLVRQAVFEGAYDKAAEIWKKNLQGPYSARYLTMADLFLDFNLRDSVPTAYRRELDISNAVSTVTYTLAGVSYKRETFVSYPNQIMVIRLTADRENALSFTAGITSKLKYTTKATAPGHLVLLGRAPKHVAHRATEPQQIVYDDKEGMTFGVEVQIKAEGGSTSVKGSEIVVKNASTVTIYLSSGTSFNGFDQLPVPNPKKYLSSGSPGSMIKSLSKPYAELKAAHISDYKKLFDRVSFQLQNDPELSKLPTNVRLSRQGKLGNDQGLQVLYYQFGRYLMIASSRPGSQASTLQGLWNDHVQPPWGSSYTVNANTQMNYWLAEQTNLSELHQPLFDLIGRMAVNGAKTAKENYDIQQGWVVHHNSDIWVKTSPSGGYDWDPKAAPRWSAWPMGGAWLSTHLFDHYLFTGDKVFLKEKGYPLMKGAAEFMLKWLVKDTQSGYLVTNPSTSPENVFKIDGREYEVSKATTMDMGIIRELFTDCIAASKALGTDAAFRAELEAAKAKLYPFNIGRYGQLQEWFNDVDDPKDTHRHLSHLFALYPGNQITIQNTPELAAAAKQSLIHRGDVSTGWSMAWKINWWARLQDGNHALKILKSGLTLIDPAKTIEPEKGPSKTTAQLTNVQMSGGGTYPNLFDAHPPFQIDGNFGATAGITEMLLQSNTDELRLLPALPDEWKKGSIKGIKARGNFRVDLEWNEGRLTTATLYSGSGGNCRLATNIPVKVEGVTSRPAEGPNENPLNATAQRPEYHKNKEAKLQDLNLKQSYTIDFPTEKGKTYKITVL</sequence>
<keyword evidence="1" id="KW-0378">Hydrolase</keyword>
<dbReference type="EMBL" id="JAVDTF010000001">
    <property type="protein sequence ID" value="MDR6781585.1"/>
    <property type="molecule type" value="Genomic_DNA"/>
</dbReference>
<evidence type="ECO:0000313" key="1">
    <source>
        <dbReference type="EMBL" id="MDR6781585.1"/>
    </source>
</evidence>
<proteinExistence type="predicted"/>